<dbReference type="AlphaFoldDB" id="A0A7T8HEP0"/>
<name>A0A7T8HEP0_CALRO</name>
<sequence length="60" mass="7260">MAKVIPFLWTGRRLRFSSSWLRRIREWRENQGRVNKSICCEQVDGIRGILRKEVEDGRDR</sequence>
<organism evidence="1 2">
    <name type="scientific">Caligus rogercresseyi</name>
    <name type="common">Sea louse</name>
    <dbReference type="NCBI Taxonomy" id="217165"/>
    <lineage>
        <taxon>Eukaryota</taxon>
        <taxon>Metazoa</taxon>
        <taxon>Ecdysozoa</taxon>
        <taxon>Arthropoda</taxon>
        <taxon>Crustacea</taxon>
        <taxon>Multicrustacea</taxon>
        <taxon>Hexanauplia</taxon>
        <taxon>Copepoda</taxon>
        <taxon>Siphonostomatoida</taxon>
        <taxon>Caligidae</taxon>
        <taxon>Caligus</taxon>
    </lineage>
</organism>
<protein>
    <submittedName>
        <fullName evidence="1">Uncharacterized protein</fullName>
    </submittedName>
</protein>
<accession>A0A7T8HEP0</accession>
<evidence type="ECO:0000313" key="2">
    <source>
        <dbReference type="Proteomes" id="UP000595437"/>
    </source>
</evidence>
<proteinExistence type="predicted"/>
<keyword evidence="2" id="KW-1185">Reference proteome</keyword>
<reference evidence="2" key="1">
    <citation type="submission" date="2021-01" db="EMBL/GenBank/DDBJ databases">
        <title>Caligus Genome Assembly.</title>
        <authorList>
            <person name="Gallardo-Escarate C."/>
        </authorList>
    </citation>
    <scope>NUCLEOTIDE SEQUENCE [LARGE SCALE GENOMIC DNA]</scope>
</reference>
<evidence type="ECO:0000313" key="1">
    <source>
        <dbReference type="EMBL" id="QQP48547.1"/>
    </source>
</evidence>
<dbReference type="Proteomes" id="UP000595437">
    <property type="component" value="Chromosome 6"/>
</dbReference>
<gene>
    <name evidence="1" type="ORF">FKW44_008905</name>
</gene>
<dbReference type="EMBL" id="CP045895">
    <property type="protein sequence ID" value="QQP48547.1"/>
    <property type="molecule type" value="Genomic_DNA"/>
</dbReference>